<sequence length="132" mass="15037">MISIFAQNLKKSVKEIKVKKEKCFVEENLQLFCEVLCAPIILLLEAFVLLLLVTGDDCFASIHNVVMKLKDINDTVSKNKTTLVECKNECQNALQQSEPQLRNMIQEFKDGTHSKLKPLRQTQKAYGHNAND</sequence>
<dbReference type="AlphaFoldDB" id="A0A1A9UQ07"/>
<name>A0A1A9UQ07_GLOAU</name>
<protein>
    <submittedName>
        <fullName evidence="1">Uncharacterized protein</fullName>
    </submittedName>
</protein>
<proteinExistence type="predicted"/>
<reference evidence="1" key="1">
    <citation type="submission" date="2020-05" db="UniProtKB">
        <authorList>
            <consortium name="EnsemblMetazoa"/>
        </authorList>
    </citation>
    <scope>IDENTIFICATION</scope>
    <source>
        <strain evidence="1">TTRI</strain>
    </source>
</reference>
<accession>A0A1A9UQ07</accession>
<evidence type="ECO:0000313" key="1">
    <source>
        <dbReference type="EnsemblMetazoa" id="GAUT011708-PA"/>
    </source>
</evidence>
<dbReference type="Proteomes" id="UP000078200">
    <property type="component" value="Unassembled WGS sequence"/>
</dbReference>
<organism evidence="1 2">
    <name type="scientific">Glossina austeni</name>
    <name type="common">Savannah tsetse fly</name>
    <dbReference type="NCBI Taxonomy" id="7395"/>
    <lineage>
        <taxon>Eukaryota</taxon>
        <taxon>Metazoa</taxon>
        <taxon>Ecdysozoa</taxon>
        <taxon>Arthropoda</taxon>
        <taxon>Hexapoda</taxon>
        <taxon>Insecta</taxon>
        <taxon>Pterygota</taxon>
        <taxon>Neoptera</taxon>
        <taxon>Endopterygota</taxon>
        <taxon>Diptera</taxon>
        <taxon>Brachycera</taxon>
        <taxon>Muscomorpha</taxon>
        <taxon>Hippoboscoidea</taxon>
        <taxon>Glossinidae</taxon>
        <taxon>Glossina</taxon>
    </lineage>
</organism>
<keyword evidence="2" id="KW-1185">Reference proteome</keyword>
<evidence type="ECO:0000313" key="2">
    <source>
        <dbReference type="Proteomes" id="UP000078200"/>
    </source>
</evidence>
<dbReference type="EnsemblMetazoa" id="GAUT011708-RA">
    <property type="protein sequence ID" value="GAUT011708-PA"/>
    <property type="gene ID" value="GAUT011708"/>
</dbReference>
<dbReference type="VEuPathDB" id="VectorBase:GAUT011708"/>